<name>F6FHU3_MYCHI</name>
<dbReference type="STRING" id="859194.MHF_0519"/>
<gene>
    <name evidence="1" type="ordered locus">MHF_0519</name>
</gene>
<accession>F6FHU3</accession>
<reference key="2">
    <citation type="submission" date="2011-05" db="EMBL/GenBank/DDBJ databases">
        <title>The Genome of Mycoplasma haemofelis Strain Ohio2, a pathogenic hemoplasma of the cat.</title>
        <authorList>
            <person name="Santos A.P."/>
            <person name="Guimaraes A.M.S."/>
            <person name="SanMiguel P.J."/>
            <person name="Martin S.W."/>
            <person name="Messick J.B."/>
        </authorList>
    </citation>
    <scope>NUCLEOTIDE SEQUENCE</scope>
    <source>
        <strain>Ohio2</strain>
    </source>
</reference>
<evidence type="ECO:0000313" key="1">
    <source>
        <dbReference type="EMBL" id="AEG72791.1"/>
    </source>
</evidence>
<evidence type="ECO:0000313" key="2">
    <source>
        <dbReference type="Proteomes" id="UP000007952"/>
    </source>
</evidence>
<dbReference type="KEGG" id="mhf:MHF_0519"/>
<dbReference type="Proteomes" id="UP000007952">
    <property type="component" value="Chromosome"/>
</dbReference>
<reference evidence="1 2" key="1">
    <citation type="journal article" date="2011" name="J. Bacteriol.">
        <title>Complete genome sequences of two hemotropic Mycoplasmas, Mycoplasma haemofelis strain Ohio2 and Mycoplasma suis strain Illinois.</title>
        <authorList>
            <person name="Messick J.B."/>
            <person name="Santos A.P."/>
            <person name="Guimaraes A.M."/>
        </authorList>
    </citation>
    <scope>NUCLEOTIDE SEQUENCE [LARGE SCALE GENOMIC DNA]</scope>
    <source>
        <strain evidence="1 2">Ohio2</strain>
    </source>
</reference>
<dbReference type="EMBL" id="CP002808">
    <property type="protein sequence ID" value="AEG72791.1"/>
    <property type="molecule type" value="Genomic_DNA"/>
</dbReference>
<dbReference type="HOGENOM" id="CLU_096783_0_0_14"/>
<sequence length="215" mass="24207">MSRFTSAAIVLAGTGGISGSYYLSPSKSSRAISSKVKVSFRDKYKLALLGDGDIWDKKLKLIQGDKPTHPKLQEIAKHKEQNDQLRQLHKQACEEIYGYSVIASPYFSDFKNYCSKNNKEGIGGTWIAAETSDPKNKKPPNEWDDKLTQLKAADKKGLQGDMLKLNIRLNSDSKKTPWTEEDRKQLKEWCDAFGDEIFFGEDGISAQNAKKYCTK</sequence>
<dbReference type="BioCyc" id="MHAE859194:G1GR7-507-MONOMER"/>
<protein>
    <submittedName>
        <fullName evidence="1">Uncharacterized protein</fullName>
    </submittedName>
</protein>
<organism evidence="1 2">
    <name type="scientific">Mycoplasma haemofelis (strain Ohio2)</name>
    <dbReference type="NCBI Taxonomy" id="859194"/>
    <lineage>
        <taxon>Bacteria</taxon>
        <taxon>Bacillati</taxon>
        <taxon>Mycoplasmatota</taxon>
        <taxon>Mollicutes</taxon>
        <taxon>Mycoplasmataceae</taxon>
        <taxon>Mycoplasma</taxon>
    </lineage>
</organism>
<dbReference type="AlphaFoldDB" id="F6FHU3"/>
<proteinExistence type="predicted"/>